<name>A0A371GFJ6_MUCPR</name>
<evidence type="ECO:0000256" key="1">
    <source>
        <dbReference type="SAM" id="MobiDB-lite"/>
    </source>
</evidence>
<dbReference type="OrthoDB" id="1411416at2759"/>
<sequence>MKKGILFAVLILLIHYRVVVNGNNCATEDCLIGNHLESEFSFASHVARMLYDVGKSVTGQTGNSNNAAVKCPGQPYRTCLPSQNGGGPNSRCDGKVSQK</sequence>
<comment type="caution">
    <text evidence="3">The sequence shown here is derived from an EMBL/GenBank/DDBJ whole genome shotgun (WGS) entry which is preliminary data.</text>
</comment>
<keyword evidence="4" id="KW-1185">Reference proteome</keyword>
<evidence type="ECO:0000256" key="2">
    <source>
        <dbReference type="SAM" id="SignalP"/>
    </source>
</evidence>
<dbReference type="Proteomes" id="UP000257109">
    <property type="component" value="Unassembled WGS sequence"/>
</dbReference>
<gene>
    <name evidence="3" type="ORF">CR513_28923</name>
</gene>
<protein>
    <submittedName>
        <fullName evidence="3">Uncharacterized protein</fullName>
    </submittedName>
</protein>
<evidence type="ECO:0000313" key="4">
    <source>
        <dbReference type="Proteomes" id="UP000257109"/>
    </source>
</evidence>
<reference evidence="3" key="1">
    <citation type="submission" date="2018-05" db="EMBL/GenBank/DDBJ databases">
        <title>Draft genome of Mucuna pruriens seed.</title>
        <authorList>
            <person name="Nnadi N.E."/>
            <person name="Vos R."/>
            <person name="Hasami M.H."/>
            <person name="Devisetty U.K."/>
            <person name="Aguiy J.C."/>
        </authorList>
    </citation>
    <scope>NUCLEOTIDE SEQUENCE [LARGE SCALE GENOMIC DNA]</scope>
    <source>
        <strain evidence="3">JCA_2017</strain>
    </source>
</reference>
<feature type="non-terminal residue" evidence="3">
    <location>
        <position position="1"/>
    </location>
</feature>
<feature type="region of interest" description="Disordered" evidence="1">
    <location>
        <begin position="80"/>
        <end position="99"/>
    </location>
</feature>
<feature type="chain" id="PRO_5016852554" evidence="2">
    <location>
        <begin position="23"/>
        <end position="99"/>
    </location>
</feature>
<proteinExistence type="predicted"/>
<dbReference type="EMBL" id="QJKJ01005696">
    <property type="protein sequence ID" value="RDX89348.1"/>
    <property type="molecule type" value="Genomic_DNA"/>
</dbReference>
<organism evidence="3 4">
    <name type="scientific">Mucuna pruriens</name>
    <name type="common">Velvet bean</name>
    <name type="synonym">Dolichos pruriens</name>
    <dbReference type="NCBI Taxonomy" id="157652"/>
    <lineage>
        <taxon>Eukaryota</taxon>
        <taxon>Viridiplantae</taxon>
        <taxon>Streptophyta</taxon>
        <taxon>Embryophyta</taxon>
        <taxon>Tracheophyta</taxon>
        <taxon>Spermatophyta</taxon>
        <taxon>Magnoliopsida</taxon>
        <taxon>eudicotyledons</taxon>
        <taxon>Gunneridae</taxon>
        <taxon>Pentapetalae</taxon>
        <taxon>rosids</taxon>
        <taxon>fabids</taxon>
        <taxon>Fabales</taxon>
        <taxon>Fabaceae</taxon>
        <taxon>Papilionoideae</taxon>
        <taxon>50 kb inversion clade</taxon>
        <taxon>NPAAA clade</taxon>
        <taxon>indigoferoid/millettioid clade</taxon>
        <taxon>Phaseoleae</taxon>
        <taxon>Mucuna</taxon>
    </lineage>
</organism>
<evidence type="ECO:0000313" key="3">
    <source>
        <dbReference type="EMBL" id="RDX89348.1"/>
    </source>
</evidence>
<accession>A0A371GFJ6</accession>
<keyword evidence="2" id="KW-0732">Signal</keyword>
<dbReference type="AlphaFoldDB" id="A0A371GFJ6"/>
<feature type="signal peptide" evidence="2">
    <location>
        <begin position="1"/>
        <end position="22"/>
    </location>
</feature>